<dbReference type="PANTHER" id="PTHR11439:SF463">
    <property type="entry name" value="REVERSE TRANSCRIPTASE TY1_COPIA-TYPE DOMAIN-CONTAINING PROTEIN"/>
    <property type="match status" value="1"/>
</dbReference>
<protein>
    <recommendedName>
        <fullName evidence="3">Mitochondrial protein</fullName>
    </recommendedName>
</protein>
<name>A0A8T3BNJ7_DENNO</name>
<evidence type="ECO:0000313" key="1">
    <source>
        <dbReference type="EMBL" id="KAI0514113.1"/>
    </source>
</evidence>
<evidence type="ECO:0008006" key="3">
    <source>
        <dbReference type="Google" id="ProtNLM"/>
    </source>
</evidence>
<dbReference type="AlphaFoldDB" id="A0A8T3BNJ7"/>
<dbReference type="PANTHER" id="PTHR11439">
    <property type="entry name" value="GAG-POL-RELATED RETROTRANSPOSON"/>
    <property type="match status" value="1"/>
</dbReference>
<dbReference type="EMBL" id="JAGYWB010000008">
    <property type="protein sequence ID" value="KAI0514113.1"/>
    <property type="molecule type" value="Genomic_DNA"/>
</dbReference>
<comment type="caution">
    <text evidence="1">The sequence shown here is derived from an EMBL/GenBank/DDBJ whole genome shotgun (WGS) entry which is preliminary data.</text>
</comment>
<sequence length="177" mass="19760">MAGLQNCNSVANHSFSEPIVTETDDQSCFDAPLYRRVIGSLQYLTLTRPDIAYAVNVLSQHMHDPAPQHTLMLKKLIRYIKGSIDLGIPIARSNLHLRTFSDADWASDPVTRKSTSGYCTFLGNTLVSWTVKKQSTVSQSSTESEYRALAAATADTLWIRRLLLDFRITLSNPVDIL</sequence>
<accession>A0A8T3BNJ7</accession>
<dbReference type="CDD" id="cd09272">
    <property type="entry name" value="RNase_HI_RT_Ty1"/>
    <property type="match status" value="1"/>
</dbReference>
<reference evidence="1" key="1">
    <citation type="journal article" date="2022" name="Front. Genet.">
        <title>Chromosome-Scale Assembly of the Dendrobium nobile Genome Provides Insights Into the Molecular Mechanism of the Biosynthesis of the Medicinal Active Ingredient of Dendrobium.</title>
        <authorList>
            <person name="Xu Q."/>
            <person name="Niu S.-C."/>
            <person name="Li K.-L."/>
            <person name="Zheng P.-J."/>
            <person name="Zhang X.-J."/>
            <person name="Jia Y."/>
            <person name="Liu Y."/>
            <person name="Niu Y.-X."/>
            <person name="Yu L.-H."/>
            <person name="Chen D.-F."/>
            <person name="Zhang G.-Q."/>
        </authorList>
    </citation>
    <scope>NUCLEOTIDE SEQUENCE</scope>
    <source>
        <tissue evidence="1">Leaf</tissue>
    </source>
</reference>
<dbReference type="InterPro" id="IPR043502">
    <property type="entry name" value="DNA/RNA_pol_sf"/>
</dbReference>
<dbReference type="Proteomes" id="UP000829196">
    <property type="component" value="Unassembled WGS sequence"/>
</dbReference>
<keyword evidence="2" id="KW-1185">Reference proteome</keyword>
<evidence type="ECO:0000313" key="2">
    <source>
        <dbReference type="Proteomes" id="UP000829196"/>
    </source>
</evidence>
<dbReference type="OrthoDB" id="443140at2759"/>
<proteinExistence type="predicted"/>
<dbReference type="SUPFAM" id="SSF56672">
    <property type="entry name" value="DNA/RNA polymerases"/>
    <property type="match status" value="1"/>
</dbReference>
<organism evidence="1 2">
    <name type="scientific">Dendrobium nobile</name>
    <name type="common">Orchid</name>
    <dbReference type="NCBI Taxonomy" id="94219"/>
    <lineage>
        <taxon>Eukaryota</taxon>
        <taxon>Viridiplantae</taxon>
        <taxon>Streptophyta</taxon>
        <taxon>Embryophyta</taxon>
        <taxon>Tracheophyta</taxon>
        <taxon>Spermatophyta</taxon>
        <taxon>Magnoliopsida</taxon>
        <taxon>Liliopsida</taxon>
        <taxon>Asparagales</taxon>
        <taxon>Orchidaceae</taxon>
        <taxon>Epidendroideae</taxon>
        <taxon>Malaxideae</taxon>
        <taxon>Dendrobiinae</taxon>
        <taxon>Dendrobium</taxon>
    </lineage>
</organism>
<gene>
    <name evidence="1" type="ORF">KFK09_010147</name>
</gene>